<dbReference type="InterPro" id="IPR021825">
    <property type="entry name" value="RETICULATA-related"/>
</dbReference>
<dbReference type="EnsemblProtists" id="EKX46347">
    <property type="protein sequence ID" value="EKX46347"/>
    <property type="gene ID" value="GUITHDRAFT_107953"/>
</dbReference>
<evidence type="ECO:0000256" key="7">
    <source>
        <dbReference type="ARBA" id="ARBA00022946"/>
    </source>
</evidence>
<evidence type="ECO:0000256" key="1">
    <source>
        <dbReference type="ARBA" id="ARBA00004141"/>
    </source>
</evidence>
<dbReference type="KEGG" id="gtt:GUITHDRAFT_107953"/>
<comment type="similarity">
    <text evidence="3">Belongs to the RETICULATA family.</text>
</comment>
<evidence type="ECO:0000256" key="6">
    <source>
        <dbReference type="ARBA" id="ARBA00022692"/>
    </source>
</evidence>
<dbReference type="HOGENOM" id="CLU_036961_2_0_1"/>
<comment type="subcellular location">
    <subcellularLocation>
        <location evidence="1">Membrane</location>
        <topology evidence="1">Multi-pass membrane protein</topology>
    </subcellularLocation>
    <subcellularLocation>
        <location evidence="2">Plastid</location>
        <location evidence="2">Chloroplast</location>
    </subcellularLocation>
</comment>
<keyword evidence="7" id="KW-0809">Transit peptide</keyword>
<dbReference type="OrthoDB" id="205639at2759"/>
<evidence type="ECO:0000256" key="9">
    <source>
        <dbReference type="ARBA" id="ARBA00023136"/>
    </source>
</evidence>
<feature type="transmembrane region" description="Helical" evidence="10">
    <location>
        <begin position="44"/>
        <end position="65"/>
    </location>
</feature>
<organism evidence="11">
    <name type="scientific">Guillardia theta (strain CCMP2712)</name>
    <name type="common">Cryptophyte</name>
    <dbReference type="NCBI Taxonomy" id="905079"/>
    <lineage>
        <taxon>Eukaryota</taxon>
        <taxon>Cryptophyceae</taxon>
        <taxon>Pyrenomonadales</taxon>
        <taxon>Geminigeraceae</taxon>
        <taxon>Guillardia</taxon>
    </lineage>
</organism>
<keyword evidence="6 10" id="KW-0812">Transmembrane</keyword>
<keyword evidence="4" id="KW-0150">Chloroplast</keyword>
<sequence length="159" mass="17001">MNVTQGGKWFSSCPDNAFQMVLKGQTPPALAQRVGALFKPMPQLFVVGFIAAAGGYAYTAASVALRKWLDPSSTGGASLPPDAIAKISVAIGAYVAVSTNWRYQVVAGVFEARMFDVLFAKQIALRSAGSTLVRTANTYLGSYWIVSYLRALDLQKIDG</sequence>
<evidence type="ECO:0000256" key="3">
    <source>
        <dbReference type="ARBA" id="ARBA00010793"/>
    </source>
</evidence>
<reference evidence="13" key="2">
    <citation type="submission" date="2012-11" db="EMBL/GenBank/DDBJ databases">
        <authorList>
            <person name="Kuo A."/>
            <person name="Curtis B.A."/>
            <person name="Tanifuji G."/>
            <person name="Burki F."/>
            <person name="Gruber A."/>
            <person name="Irimia M."/>
            <person name="Maruyama S."/>
            <person name="Arias M.C."/>
            <person name="Ball S.G."/>
            <person name="Gile G.H."/>
            <person name="Hirakawa Y."/>
            <person name="Hopkins J.F."/>
            <person name="Rensing S.A."/>
            <person name="Schmutz J."/>
            <person name="Symeonidi A."/>
            <person name="Elias M."/>
            <person name="Eveleigh R.J."/>
            <person name="Herman E.K."/>
            <person name="Klute M.J."/>
            <person name="Nakayama T."/>
            <person name="Obornik M."/>
            <person name="Reyes-Prieto A."/>
            <person name="Armbrust E.V."/>
            <person name="Aves S.J."/>
            <person name="Beiko R.G."/>
            <person name="Coutinho P."/>
            <person name="Dacks J.B."/>
            <person name="Durnford D.G."/>
            <person name="Fast N.M."/>
            <person name="Green B.R."/>
            <person name="Grisdale C."/>
            <person name="Hempe F."/>
            <person name="Henrissat B."/>
            <person name="Hoppner M.P."/>
            <person name="Ishida K.-I."/>
            <person name="Kim E."/>
            <person name="Koreny L."/>
            <person name="Kroth P.G."/>
            <person name="Liu Y."/>
            <person name="Malik S.-B."/>
            <person name="Maier U.G."/>
            <person name="McRose D."/>
            <person name="Mock T."/>
            <person name="Neilson J.A."/>
            <person name="Onodera N.T."/>
            <person name="Poole A.M."/>
            <person name="Pritham E.J."/>
            <person name="Richards T.A."/>
            <person name="Rocap G."/>
            <person name="Roy S.W."/>
            <person name="Sarai C."/>
            <person name="Schaack S."/>
            <person name="Shirato S."/>
            <person name="Slamovits C.H."/>
            <person name="Spencer D.F."/>
            <person name="Suzuki S."/>
            <person name="Worden A.Z."/>
            <person name="Zauner S."/>
            <person name="Barry K."/>
            <person name="Bell C."/>
            <person name="Bharti A.K."/>
            <person name="Crow J.A."/>
            <person name="Grimwood J."/>
            <person name="Kramer R."/>
            <person name="Lindquist E."/>
            <person name="Lucas S."/>
            <person name="Salamov A."/>
            <person name="McFadden G.I."/>
            <person name="Lane C.E."/>
            <person name="Keeling P.J."/>
            <person name="Gray M.W."/>
            <person name="Grigoriev I.V."/>
            <person name="Archibald J.M."/>
        </authorList>
    </citation>
    <scope>NUCLEOTIDE SEQUENCE</scope>
    <source>
        <strain evidence="13">CCMP2712</strain>
    </source>
</reference>
<evidence type="ECO:0000256" key="2">
    <source>
        <dbReference type="ARBA" id="ARBA00004229"/>
    </source>
</evidence>
<protein>
    <submittedName>
        <fullName evidence="11 12">Uncharacterized protein</fullName>
    </submittedName>
</protein>
<reference evidence="11 13" key="1">
    <citation type="journal article" date="2012" name="Nature">
        <title>Algal genomes reveal evolutionary mosaicism and the fate of nucleomorphs.</title>
        <authorList>
            <consortium name="DOE Joint Genome Institute"/>
            <person name="Curtis B.A."/>
            <person name="Tanifuji G."/>
            <person name="Burki F."/>
            <person name="Gruber A."/>
            <person name="Irimia M."/>
            <person name="Maruyama S."/>
            <person name="Arias M.C."/>
            <person name="Ball S.G."/>
            <person name="Gile G.H."/>
            <person name="Hirakawa Y."/>
            <person name="Hopkins J.F."/>
            <person name="Kuo A."/>
            <person name="Rensing S.A."/>
            <person name="Schmutz J."/>
            <person name="Symeonidi A."/>
            <person name="Elias M."/>
            <person name="Eveleigh R.J."/>
            <person name="Herman E.K."/>
            <person name="Klute M.J."/>
            <person name="Nakayama T."/>
            <person name="Obornik M."/>
            <person name="Reyes-Prieto A."/>
            <person name="Armbrust E.V."/>
            <person name="Aves S.J."/>
            <person name="Beiko R.G."/>
            <person name="Coutinho P."/>
            <person name="Dacks J.B."/>
            <person name="Durnford D.G."/>
            <person name="Fast N.M."/>
            <person name="Green B.R."/>
            <person name="Grisdale C.J."/>
            <person name="Hempel F."/>
            <person name="Henrissat B."/>
            <person name="Hoppner M.P."/>
            <person name="Ishida K."/>
            <person name="Kim E."/>
            <person name="Koreny L."/>
            <person name="Kroth P.G."/>
            <person name="Liu Y."/>
            <person name="Malik S.B."/>
            <person name="Maier U.G."/>
            <person name="McRose D."/>
            <person name="Mock T."/>
            <person name="Neilson J.A."/>
            <person name="Onodera N.T."/>
            <person name="Poole A.M."/>
            <person name="Pritham E.J."/>
            <person name="Richards T.A."/>
            <person name="Rocap G."/>
            <person name="Roy S.W."/>
            <person name="Sarai C."/>
            <person name="Schaack S."/>
            <person name="Shirato S."/>
            <person name="Slamovits C.H."/>
            <person name="Spencer D.F."/>
            <person name="Suzuki S."/>
            <person name="Worden A.Z."/>
            <person name="Zauner S."/>
            <person name="Barry K."/>
            <person name="Bell C."/>
            <person name="Bharti A.K."/>
            <person name="Crow J.A."/>
            <person name="Grimwood J."/>
            <person name="Kramer R."/>
            <person name="Lindquist E."/>
            <person name="Lucas S."/>
            <person name="Salamov A."/>
            <person name="McFadden G.I."/>
            <person name="Lane C.E."/>
            <person name="Keeling P.J."/>
            <person name="Gray M.W."/>
            <person name="Grigoriev I.V."/>
            <person name="Archibald J.M."/>
        </authorList>
    </citation>
    <scope>NUCLEOTIDE SEQUENCE</scope>
    <source>
        <strain evidence="11 13">CCMP2712</strain>
    </source>
</reference>
<evidence type="ECO:0000256" key="5">
    <source>
        <dbReference type="ARBA" id="ARBA00022640"/>
    </source>
</evidence>
<gene>
    <name evidence="11" type="ORF">GUITHDRAFT_107953</name>
</gene>
<evidence type="ECO:0000256" key="10">
    <source>
        <dbReference type="SAM" id="Phobius"/>
    </source>
</evidence>
<accession>L1JDI9</accession>
<evidence type="ECO:0000256" key="4">
    <source>
        <dbReference type="ARBA" id="ARBA00022528"/>
    </source>
</evidence>
<keyword evidence="9 10" id="KW-0472">Membrane</keyword>
<evidence type="ECO:0000313" key="12">
    <source>
        <dbReference type="EnsemblProtists" id="EKX46347"/>
    </source>
</evidence>
<dbReference type="EMBL" id="JH992995">
    <property type="protein sequence ID" value="EKX46347.1"/>
    <property type="molecule type" value="Genomic_DNA"/>
</dbReference>
<dbReference type="OMA" id="PVLHKQK"/>
<dbReference type="RefSeq" id="XP_005833327.1">
    <property type="nucleotide sequence ID" value="XM_005833270.1"/>
</dbReference>
<evidence type="ECO:0000313" key="11">
    <source>
        <dbReference type="EMBL" id="EKX46347.1"/>
    </source>
</evidence>
<proteinExistence type="inferred from homology"/>
<evidence type="ECO:0000313" key="13">
    <source>
        <dbReference type="Proteomes" id="UP000011087"/>
    </source>
</evidence>
<keyword evidence="13" id="KW-1185">Reference proteome</keyword>
<dbReference type="STRING" id="905079.L1JDI9"/>
<name>L1JDI9_GUITC</name>
<dbReference type="Proteomes" id="UP000011087">
    <property type="component" value="Unassembled WGS sequence"/>
</dbReference>
<dbReference type="PANTHER" id="PTHR31620">
    <property type="entry name" value="PROTEIN RETICULATA-RELATED 2, CHLOROPLASTIC-RELATED"/>
    <property type="match status" value="1"/>
</dbReference>
<dbReference type="PANTHER" id="PTHR31620:SF8">
    <property type="entry name" value="PROTEIN RETICULATA-RELATED 4, CHLOROPLASTIC-LIKE"/>
    <property type="match status" value="1"/>
</dbReference>
<dbReference type="Pfam" id="PF11891">
    <property type="entry name" value="RETICULATA-like"/>
    <property type="match status" value="1"/>
</dbReference>
<dbReference type="AlphaFoldDB" id="L1JDI9"/>
<dbReference type="PaxDb" id="55529-EKX46347"/>
<evidence type="ECO:0000256" key="8">
    <source>
        <dbReference type="ARBA" id="ARBA00022989"/>
    </source>
</evidence>
<dbReference type="GeneID" id="17303019"/>
<reference evidence="12" key="3">
    <citation type="submission" date="2015-06" db="UniProtKB">
        <authorList>
            <consortium name="EnsemblProtists"/>
        </authorList>
    </citation>
    <scope>IDENTIFICATION</scope>
</reference>
<dbReference type="GO" id="GO:0016020">
    <property type="term" value="C:membrane"/>
    <property type="evidence" value="ECO:0007669"/>
    <property type="project" value="UniProtKB-SubCell"/>
</dbReference>
<dbReference type="GO" id="GO:0009507">
    <property type="term" value="C:chloroplast"/>
    <property type="evidence" value="ECO:0007669"/>
    <property type="project" value="UniProtKB-SubCell"/>
</dbReference>
<keyword evidence="8 10" id="KW-1133">Transmembrane helix</keyword>
<keyword evidence="5" id="KW-0934">Plastid</keyword>